<feature type="region of interest" description="Disordered" evidence="1">
    <location>
        <begin position="118"/>
        <end position="138"/>
    </location>
</feature>
<evidence type="ECO:0000313" key="4">
    <source>
        <dbReference type="Proteomes" id="UP000078240"/>
    </source>
</evidence>
<proteinExistence type="predicted"/>
<dbReference type="EMBL" id="LSBI01000001">
    <property type="protein sequence ID" value="OAQ93964.1"/>
    <property type="molecule type" value="Genomic_DNA"/>
</dbReference>
<organism evidence="2 4">
    <name type="scientific">Purpureocillium lilacinum</name>
    <name type="common">Paecilomyces lilacinus</name>
    <dbReference type="NCBI Taxonomy" id="33203"/>
    <lineage>
        <taxon>Eukaryota</taxon>
        <taxon>Fungi</taxon>
        <taxon>Dikarya</taxon>
        <taxon>Ascomycota</taxon>
        <taxon>Pezizomycotina</taxon>
        <taxon>Sordariomycetes</taxon>
        <taxon>Hypocreomycetidae</taxon>
        <taxon>Hypocreales</taxon>
        <taxon>Ophiocordycipitaceae</taxon>
        <taxon>Purpureocillium</taxon>
    </lineage>
</organism>
<accession>A0A179H732</accession>
<comment type="caution">
    <text evidence="2">The sequence shown here is derived from an EMBL/GenBank/DDBJ whole genome shotgun (WGS) entry which is preliminary data.</text>
</comment>
<dbReference type="Proteomes" id="UP000078340">
    <property type="component" value="Unassembled WGS sequence"/>
</dbReference>
<evidence type="ECO:0000313" key="3">
    <source>
        <dbReference type="EMBL" id="OAQ93964.1"/>
    </source>
</evidence>
<dbReference type="EMBL" id="LSBH01000001">
    <property type="protein sequence ID" value="OAQ86005.1"/>
    <property type="molecule type" value="Genomic_DNA"/>
</dbReference>
<evidence type="ECO:0000256" key="1">
    <source>
        <dbReference type="SAM" id="MobiDB-lite"/>
    </source>
</evidence>
<reference evidence="2 4" key="1">
    <citation type="submission" date="2016-01" db="EMBL/GenBank/DDBJ databases">
        <title>Biosynthesis of antibiotic leucinostatins and their inhibition on Phytophthora in bio-control Purpureocillium lilacinum.</title>
        <authorList>
            <person name="Wang G."/>
            <person name="Liu Z."/>
            <person name="Lin R."/>
            <person name="Li E."/>
            <person name="Mao Z."/>
            <person name="Ling J."/>
            <person name="Yin W."/>
            <person name="Xie B."/>
        </authorList>
    </citation>
    <scope>NUCLEOTIDE SEQUENCE [LARGE SCALE GENOMIC DNA]</scope>
    <source>
        <strain evidence="2">PLBJ-1</strain>
        <strain evidence="3">PLFJ-1</strain>
    </source>
</reference>
<gene>
    <name evidence="2" type="ORF">VFPBJ_00045</name>
    <name evidence="3" type="ORF">VFPFJ_00072</name>
</gene>
<name>A0A179H732_PURLI</name>
<sequence>MSLELIPDKQTNLLPAKGERATSCAAHIISTGACRKLTGRRGRNSSLALLSVLVLGSGMAWPSAWSGCPGTGRGGQQTRFFAFVLFLLSVAFPSSSPSPSSSSPVTPLVRQNPCLSNLAKHPQRGQRRPAPSATGPGALGEALQWLHTVVRRPISTTPGRS</sequence>
<dbReference type="AlphaFoldDB" id="A0A179H732"/>
<dbReference type="Proteomes" id="UP000078240">
    <property type="component" value="Unassembled WGS sequence"/>
</dbReference>
<evidence type="ECO:0000313" key="2">
    <source>
        <dbReference type="EMBL" id="OAQ86005.1"/>
    </source>
</evidence>
<protein>
    <submittedName>
        <fullName evidence="2">Uncharacterized protein</fullName>
    </submittedName>
</protein>